<keyword evidence="3" id="KW-1185">Reference proteome</keyword>
<feature type="signal peptide" evidence="1">
    <location>
        <begin position="1"/>
        <end position="25"/>
    </location>
</feature>
<dbReference type="PANTHER" id="PTHR34454">
    <property type="entry name" value="TUNICAMYCIN INDUCED PROTEIN"/>
    <property type="match status" value="1"/>
</dbReference>
<keyword evidence="1" id="KW-0732">Signal</keyword>
<dbReference type="PANTHER" id="PTHR34454:SF3">
    <property type="entry name" value="PEPTIDASE I, PUTATIVE-RELATED"/>
    <property type="match status" value="1"/>
</dbReference>
<protein>
    <submittedName>
        <fullName evidence="2">Uncharacterized protein</fullName>
    </submittedName>
</protein>
<reference evidence="2 3" key="1">
    <citation type="submission" date="2019-12" db="EMBL/GenBank/DDBJ databases">
        <authorList>
            <person name="Alioto T."/>
            <person name="Alioto T."/>
            <person name="Gomez Garrido J."/>
        </authorList>
    </citation>
    <scope>NUCLEOTIDE SEQUENCE [LARGE SCALE GENOMIC DNA]</scope>
</reference>
<dbReference type="Gramene" id="OE9A018578T1">
    <property type="protein sequence ID" value="OE9A018578C1"/>
    <property type="gene ID" value="OE9A018578"/>
</dbReference>
<comment type="caution">
    <text evidence="2">The sequence shown here is derived from an EMBL/GenBank/DDBJ whole genome shotgun (WGS) entry which is preliminary data.</text>
</comment>
<name>A0A8S0PTM8_OLEEU</name>
<gene>
    <name evidence="2" type="ORF">OLEA9_A018578</name>
</gene>
<dbReference type="EMBL" id="CACTIH010000238">
    <property type="protein sequence ID" value="CAA2957777.1"/>
    <property type="molecule type" value="Genomic_DNA"/>
</dbReference>
<dbReference type="OrthoDB" id="308440at2759"/>
<proteinExistence type="predicted"/>
<evidence type="ECO:0000256" key="1">
    <source>
        <dbReference type="SAM" id="SignalP"/>
    </source>
</evidence>
<dbReference type="Proteomes" id="UP000594638">
    <property type="component" value="Unassembled WGS sequence"/>
</dbReference>
<dbReference type="AlphaFoldDB" id="A0A8S0PTM8"/>
<evidence type="ECO:0000313" key="2">
    <source>
        <dbReference type="EMBL" id="CAA2957777.1"/>
    </source>
</evidence>
<accession>A0A8S0PTM8</accession>
<dbReference type="InterPro" id="IPR053283">
    <property type="entry name" value="TUNICAMYCIN_INDUCED_1"/>
</dbReference>
<organism evidence="2 3">
    <name type="scientific">Olea europaea subsp. europaea</name>
    <dbReference type="NCBI Taxonomy" id="158383"/>
    <lineage>
        <taxon>Eukaryota</taxon>
        <taxon>Viridiplantae</taxon>
        <taxon>Streptophyta</taxon>
        <taxon>Embryophyta</taxon>
        <taxon>Tracheophyta</taxon>
        <taxon>Spermatophyta</taxon>
        <taxon>Magnoliopsida</taxon>
        <taxon>eudicotyledons</taxon>
        <taxon>Gunneridae</taxon>
        <taxon>Pentapetalae</taxon>
        <taxon>asterids</taxon>
        <taxon>lamiids</taxon>
        <taxon>Lamiales</taxon>
        <taxon>Oleaceae</taxon>
        <taxon>Oleeae</taxon>
        <taxon>Olea</taxon>
    </lineage>
</organism>
<evidence type="ECO:0000313" key="3">
    <source>
        <dbReference type="Proteomes" id="UP000594638"/>
    </source>
</evidence>
<feature type="chain" id="PRO_5035764569" evidence="1">
    <location>
        <begin position="26"/>
        <end position="415"/>
    </location>
</feature>
<sequence>MLSRFFPSFFLVIIQILSLIHSSISHAPPPFNVSRFLFPKSTSLSESQIFQHPPNFLQGVLDAIVDKEKWALEDIQVSKLDVRKAKYGSMRRYEFRFPVRKNEIVLKLYDQVSEWKKLEGLKVNETSIFESLVREVGSKAVIDSFRIEGPFELRVTGIDDQLSLMLPTNTSYNGLRRLLVGKGITVEVKGAEEISLFHVSEHHQPIYGAMTHKEKNKSEFIWPALCAALSPVRIWGSASVVAYRTRNPSALIETVFPAGNTVELLPESCYIWPNYKKTRSLFSSIGFKVALLEKVLKSLSRERAGPNAMSGSLKAKIRELSMFRFQLEVERKIRSNDPYWSKVAEWRTKPSVERSLFDVVAGIEGDVLKPIVVKKVRPFIEVDSFAWSNLLSNISFTKFPPALLPPEALTLDVKW</sequence>